<evidence type="ECO:0000256" key="3">
    <source>
        <dbReference type="ARBA" id="ARBA00005338"/>
    </source>
</evidence>
<keyword evidence="9 11" id="KW-0793">Thylakoid</keyword>
<dbReference type="GO" id="GO:0016491">
    <property type="term" value="F:oxidoreductase activity"/>
    <property type="evidence" value="ECO:0007669"/>
    <property type="project" value="UniProtKB-KW"/>
</dbReference>
<accession>A0A1Z3HIH4</accession>
<dbReference type="GO" id="GO:0009055">
    <property type="term" value="F:electron transfer activity"/>
    <property type="evidence" value="ECO:0007669"/>
    <property type="project" value="UniProtKB-UniRule"/>
</dbReference>
<evidence type="ECO:0000313" key="15">
    <source>
        <dbReference type="Proteomes" id="UP000191901"/>
    </source>
</evidence>
<keyword evidence="15" id="KW-1185">Reference proteome</keyword>
<dbReference type="Gene3D" id="2.60.40.420">
    <property type="entry name" value="Cupredoxins - blue copper proteins"/>
    <property type="match status" value="1"/>
</dbReference>
<keyword evidence="10 11" id="KW-0472">Membrane</keyword>
<dbReference type="InterPro" id="IPR023511">
    <property type="entry name" value="Plastocyanin_cyanobac"/>
</dbReference>
<dbReference type="PROSITE" id="PS00196">
    <property type="entry name" value="COPPER_BLUE"/>
    <property type="match status" value="1"/>
</dbReference>
<evidence type="ECO:0000256" key="1">
    <source>
        <dbReference type="ARBA" id="ARBA00002820"/>
    </source>
</evidence>
<feature type="binding site" evidence="11 12">
    <location>
        <position position="130"/>
    </location>
    <ligand>
        <name>Cu cation</name>
        <dbReference type="ChEBI" id="CHEBI:23378"/>
    </ligand>
</feature>
<proteinExistence type="inferred from homology"/>
<reference evidence="14 15" key="1">
    <citation type="journal article" date="2016" name="Biochim. Biophys. Acta">
        <title>Characterization of red-shifted phycobilisomes isolated from the chlorophyll f-containing cyanobacterium Halomicronema hongdechloris.</title>
        <authorList>
            <person name="Li Y."/>
            <person name="Lin Y."/>
            <person name="Garvey C.J."/>
            <person name="Birch D."/>
            <person name="Corkery R.W."/>
            <person name="Loughlin P.C."/>
            <person name="Scheer H."/>
            <person name="Willows R.D."/>
            <person name="Chen M."/>
        </authorList>
    </citation>
    <scope>NUCLEOTIDE SEQUENCE [LARGE SCALE GENOMIC DNA]</scope>
    <source>
        <strain evidence="14 15">C2206</strain>
    </source>
</reference>
<feature type="binding site" evidence="11 12">
    <location>
        <position position="122"/>
    </location>
    <ligand>
        <name>Cu cation</name>
        <dbReference type="ChEBI" id="CHEBI:23378"/>
    </ligand>
</feature>
<dbReference type="GO" id="GO:0005507">
    <property type="term" value="F:copper ion binding"/>
    <property type="evidence" value="ECO:0007669"/>
    <property type="project" value="UniProtKB-UniRule"/>
</dbReference>
<keyword evidence="6 11" id="KW-0479">Metal-binding</keyword>
<evidence type="ECO:0000259" key="13">
    <source>
        <dbReference type="Pfam" id="PF00127"/>
    </source>
</evidence>
<dbReference type="STRING" id="1641165.XM38_04695"/>
<dbReference type="EMBL" id="CP021983">
    <property type="protein sequence ID" value="ASC70098.1"/>
    <property type="molecule type" value="Genomic_DNA"/>
</dbReference>
<evidence type="ECO:0000256" key="5">
    <source>
        <dbReference type="ARBA" id="ARBA00022448"/>
    </source>
</evidence>
<dbReference type="HAMAP" id="MF_00566">
    <property type="entry name" value="Cytb6_f_plastocyanin"/>
    <property type="match status" value="1"/>
</dbReference>
<evidence type="ECO:0000256" key="6">
    <source>
        <dbReference type="ARBA" id="ARBA00022723"/>
    </source>
</evidence>
<dbReference type="SUPFAM" id="SSF49503">
    <property type="entry name" value="Cupredoxins"/>
    <property type="match status" value="1"/>
</dbReference>
<dbReference type="Proteomes" id="UP000191901">
    <property type="component" value="Chromosome"/>
</dbReference>
<feature type="domain" description="Blue (type 1) copper" evidence="13">
    <location>
        <begin position="37"/>
        <end position="137"/>
    </location>
</feature>
<keyword evidence="5 11" id="KW-0813">Transport</keyword>
<feature type="binding site" evidence="11 12">
    <location>
        <position position="73"/>
    </location>
    <ligand>
        <name>Cu cation</name>
        <dbReference type="ChEBI" id="CHEBI:23378"/>
    </ligand>
</feature>
<dbReference type="RefSeq" id="WP_080806304.1">
    <property type="nucleotide sequence ID" value="NZ_CP021983.2"/>
</dbReference>
<evidence type="ECO:0000256" key="10">
    <source>
        <dbReference type="ARBA" id="ARBA00023136"/>
    </source>
</evidence>
<dbReference type="PANTHER" id="PTHR34192:SF10">
    <property type="entry name" value="PLASTOCYANIN MAJOR ISOFORM, CHLOROPLASTIC-RELATED"/>
    <property type="match status" value="1"/>
</dbReference>
<dbReference type="PRINTS" id="PR00157">
    <property type="entry name" value="PLASTOCYANIN"/>
</dbReference>
<evidence type="ECO:0000256" key="4">
    <source>
        <dbReference type="ARBA" id="ARBA00020130"/>
    </source>
</evidence>
<dbReference type="NCBIfam" id="TIGR02656">
    <property type="entry name" value="cyanin_plasto"/>
    <property type="match status" value="1"/>
</dbReference>
<gene>
    <name evidence="11 14" type="primary">petE</name>
    <name evidence="14" type="ORF">XM38_010280</name>
</gene>
<dbReference type="KEGG" id="hhg:XM38_010280"/>
<keyword evidence="11" id="KW-0732">Signal</keyword>
<feature type="binding site" evidence="11 12">
    <location>
        <position position="125"/>
    </location>
    <ligand>
        <name>Cu cation</name>
        <dbReference type="ChEBI" id="CHEBI:23378"/>
    </ligand>
</feature>
<comment type="subcellular location">
    <subcellularLocation>
        <location evidence="2 11">Cellular thylakoid membrane</location>
        <topology evidence="2 11">Peripheral membrane protein</topology>
        <orientation evidence="2 11">Lumenal side</orientation>
    </subcellularLocation>
</comment>
<dbReference type="PRINTS" id="PR00156">
    <property type="entry name" value="COPPERBLUE"/>
</dbReference>
<keyword evidence="8 11" id="KW-0186">Copper</keyword>
<name>A0A1Z3HIH4_9CYAN</name>
<dbReference type="InterPro" id="IPR000923">
    <property type="entry name" value="BlueCu_1"/>
</dbReference>
<dbReference type="CDD" id="cd04219">
    <property type="entry name" value="Plastocyanin"/>
    <property type="match status" value="1"/>
</dbReference>
<keyword evidence="14" id="KW-0560">Oxidoreductase</keyword>
<dbReference type="PANTHER" id="PTHR34192">
    <property type="entry name" value="PLASTOCYANIN MAJOR ISOFORM, CHLOROPLASTIC-RELATED"/>
    <property type="match status" value="1"/>
</dbReference>
<dbReference type="InterPro" id="IPR002387">
    <property type="entry name" value="Plastocyanin"/>
</dbReference>
<dbReference type="GO" id="GO:0031676">
    <property type="term" value="C:plasma membrane-derived thylakoid membrane"/>
    <property type="evidence" value="ECO:0007669"/>
    <property type="project" value="UniProtKB-SubCell"/>
</dbReference>
<sequence length="138" mass="14583" precursor="true">MKLVARVVRRFGITFLAMALVVGSLLAVAAPAHASNVEVKMGSDAGLLVFEPATVTVQPGDSVTWVNNKMAPHNVIFDASGIPGDKDLATKISHDALTFAPGESYSTTFTEDMPAGTYNYYCAPHRGAGMVGKVILEK</sequence>
<evidence type="ECO:0000256" key="11">
    <source>
        <dbReference type="HAMAP-Rule" id="MF_00566"/>
    </source>
</evidence>
<dbReference type="OrthoDB" id="680163at2"/>
<comment type="cofactor">
    <cofactor evidence="12">
        <name>Cu(2+)</name>
        <dbReference type="ChEBI" id="CHEBI:29036"/>
    </cofactor>
    <text evidence="12">The crystal structure with reduced Cu(1+) has also been determined.</text>
</comment>
<comment type="similarity">
    <text evidence="3 11">Belongs to the plastocyanin family.</text>
</comment>
<evidence type="ECO:0000256" key="8">
    <source>
        <dbReference type="ARBA" id="ARBA00023008"/>
    </source>
</evidence>
<evidence type="ECO:0000256" key="2">
    <source>
        <dbReference type="ARBA" id="ARBA00004526"/>
    </source>
</evidence>
<dbReference type="Pfam" id="PF00127">
    <property type="entry name" value="Copper-bind"/>
    <property type="match status" value="1"/>
</dbReference>
<feature type="signal peptide" evidence="11">
    <location>
        <begin position="1"/>
        <end position="34"/>
    </location>
</feature>
<feature type="chain" id="PRO_5013404978" description="Plastocyanin" evidence="11">
    <location>
        <begin position="35"/>
        <end position="138"/>
    </location>
</feature>
<keyword evidence="7 11" id="KW-0249">Electron transport</keyword>
<dbReference type="AlphaFoldDB" id="A0A1Z3HIH4"/>
<dbReference type="InterPro" id="IPR001235">
    <property type="entry name" value="Copper_blue_Plastocyanin"/>
</dbReference>
<dbReference type="InterPro" id="IPR028871">
    <property type="entry name" value="BlueCu_1_BS"/>
</dbReference>
<evidence type="ECO:0000256" key="9">
    <source>
        <dbReference type="ARBA" id="ARBA00023078"/>
    </source>
</evidence>
<dbReference type="InterPro" id="IPR008972">
    <property type="entry name" value="Cupredoxin"/>
</dbReference>
<comment type="function">
    <text evidence="1 11">Participates in electron transfer between P700 and the cytochrome b6-f complex in photosystem I.</text>
</comment>
<evidence type="ECO:0000256" key="12">
    <source>
        <dbReference type="PIRSR" id="PIRSR602387-1"/>
    </source>
</evidence>
<protein>
    <recommendedName>
        <fullName evidence="4 11">Plastocyanin</fullName>
    </recommendedName>
</protein>
<organism evidence="14 15">
    <name type="scientific">Halomicronema hongdechloris C2206</name>
    <dbReference type="NCBI Taxonomy" id="1641165"/>
    <lineage>
        <taxon>Bacteria</taxon>
        <taxon>Bacillati</taxon>
        <taxon>Cyanobacteriota</taxon>
        <taxon>Cyanophyceae</taxon>
        <taxon>Nodosilineales</taxon>
        <taxon>Nodosilineaceae</taxon>
        <taxon>Halomicronema</taxon>
    </lineage>
</organism>
<evidence type="ECO:0000313" key="14">
    <source>
        <dbReference type="EMBL" id="ASC70098.1"/>
    </source>
</evidence>
<evidence type="ECO:0000256" key="7">
    <source>
        <dbReference type="ARBA" id="ARBA00022982"/>
    </source>
</evidence>